<reference evidence="1 2" key="1">
    <citation type="submission" date="2017-06" db="EMBL/GenBank/DDBJ databases">
        <title>Ant-infecting Ophiocordyceps genomes reveal a high diversity of potential behavioral manipulation genes and a possible major role for enterotoxins.</title>
        <authorList>
            <person name="De Bekker C."/>
            <person name="Evans H.C."/>
            <person name="Brachmann A."/>
            <person name="Hughes D.P."/>
        </authorList>
    </citation>
    <scope>NUCLEOTIDE SEQUENCE [LARGE SCALE GENOMIC DNA]</scope>
    <source>
        <strain evidence="1 2">1348a</strain>
    </source>
</reference>
<dbReference type="EMBL" id="NJEU01000361">
    <property type="protein sequence ID" value="PHH75642.1"/>
    <property type="molecule type" value="Genomic_DNA"/>
</dbReference>
<dbReference type="PANTHER" id="PTHR11439">
    <property type="entry name" value="GAG-POL-RELATED RETROTRANSPOSON"/>
    <property type="match status" value="1"/>
</dbReference>
<accession>A0A2C5Z7E1</accession>
<comment type="caution">
    <text evidence="1">The sequence shown here is derived from an EMBL/GenBank/DDBJ whole genome shotgun (WGS) entry which is preliminary data.</text>
</comment>
<sequence length="200" mass="22372">MTQYKVKFLGDLKWFIGINVLRDRPNRQLWLSQESYVDKIAGKYGLLEAITAPKVPLGIDPLKPNITTAEPKDIKLYQSLVGSLLYAAIITRPDIAYAASKLSQFLQNPSQYHIKCSKGVISYLNASKRLGIRFCGNTHEATYMTDASFGDNYDRKSSHGFVISLHTNTIQMATLRNIRHESLWATSAAAYDAPFGPGRL</sequence>
<evidence type="ECO:0000313" key="1">
    <source>
        <dbReference type="EMBL" id="PHH75642.1"/>
    </source>
</evidence>
<dbReference type="AlphaFoldDB" id="A0A2C5Z7E1"/>
<dbReference type="Proteomes" id="UP000224854">
    <property type="component" value="Unassembled WGS sequence"/>
</dbReference>
<name>A0A2C5Z7E1_9HYPO</name>
<gene>
    <name evidence="1" type="ORF">CDD82_4364</name>
</gene>
<keyword evidence="2" id="KW-1185">Reference proteome</keyword>
<evidence type="ECO:0008006" key="3">
    <source>
        <dbReference type="Google" id="ProtNLM"/>
    </source>
</evidence>
<dbReference type="PANTHER" id="PTHR11439:SF483">
    <property type="entry name" value="PEPTIDE SYNTHASE GLIP-LIKE, PUTATIVE (AFU_ORTHOLOGUE AFUA_3G12920)-RELATED"/>
    <property type="match status" value="1"/>
</dbReference>
<proteinExistence type="predicted"/>
<evidence type="ECO:0000313" key="2">
    <source>
        <dbReference type="Proteomes" id="UP000224854"/>
    </source>
</evidence>
<protein>
    <recommendedName>
        <fullName evidence="3">Reverse transcriptase Ty1/copia-type domain-containing protein</fullName>
    </recommendedName>
</protein>
<dbReference type="OrthoDB" id="4927525at2759"/>
<organism evidence="1 2">
    <name type="scientific">Ophiocordyceps australis</name>
    <dbReference type="NCBI Taxonomy" id="1399860"/>
    <lineage>
        <taxon>Eukaryota</taxon>
        <taxon>Fungi</taxon>
        <taxon>Dikarya</taxon>
        <taxon>Ascomycota</taxon>
        <taxon>Pezizomycotina</taxon>
        <taxon>Sordariomycetes</taxon>
        <taxon>Hypocreomycetidae</taxon>
        <taxon>Hypocreales</taxon>
        <taxon>Ophiocordycipitaceae</taxon>
        <taxon>Ophiocordyceps</taxon>
    </lineage>
</organism>